<dbReference type="Pfam" id="PF00990">
    <property type="entry name" value="GGDEF"/>
    <property type="match status" value="1"/>
</dbReference>
<dbReference type="InterPro" id="IPR000160">
    <property type="entry name" value="GGDEF_dom"/>
</dbReference>
<keyword evidence="4" id="KW-0175">Coiled coil</keyword>
<dbReference type="STRING" id="493475.GARC_4913"/>
<organism evidence="7 8">
    <name type="scientific">Paraglaciecola arctica BSs20135</name>
    <dbReference type="NCBI Taxonomy" id="493475"/>
    <lineage>
        <taxon>Bacteria</taxon>
        <taxon>Pseudomonadati</taxon>
        <taxon>Pseudomonadota</taxon>
        <taxon>Gammaproteobacteria</taxon>
        <taxon>Alteromonadales</taxon>
        <taxon>Alteromonadaceae</taxon>
        <taxon>Paraglaciecola</taxon>
    </lineage>
</organism>
<evidence type="ECO:0000256" key="2">
    <source>
        <dbReference type="ARBA" id="ARBA00012528"/>
    </source>
</evidence>
<feature type="transmembrane region" description="Helical" evidence="5">
    <location>
        <begin position="255"/>
        <end position="274"/>
    </location>
</feature>
<protein>
    <recommendedName>
        <fullName evidence="2">diguanylate cyclase</fullName>
        <ecNumber evidence="2">2.7.7.65</ecNumber>
    </recommendedName>
</protein>
<dbReference type="NCBIfam" id="TIGR00254">
    <property type="entry name" value="GGDEF"/>
    <property type="match status" value="1"/>
</dbReference>
<dbReference type="FunFam" id="3.30.70.270:FF:000001">
    <property type="entry name" value="Diguanylate cyclase domain protein"/>
    <property type="match status" value="1"/>
</dbReference>
<dbReference type="PANTHER" id="PTHR45138:SF9">
    <property type="entry name" value="DIGUANYLATE CYCLASE DGCM-RELATED"/>
    <property type="match status" value="1"/>
</dbReference>
<keyword evidence="8" id="KW-1185">Reference proteome</keyword>
<comment type="cofactor">
    <cofactor evidence="1">
        <name>Mg(2+)</name>
        <dbReference type="ChEBI" id="CHEBI:18420"/>
    </cofactor>
</comment>
<dbReference type="CDD" id="cd01949">
    <property type="entry name" value="GGDEF"/>
    <property type="match status" value="1"/>
</dbReference>
<dbReference type="Pfam" id="PF07695">
    <property type="entry name" value="7TMR-DISM_7TM"/>
    <property type="match status" value="1"/>
</dbReference>
<evidence type="ECO:0000259" key="6">
    <source>
        <dbReference type="PROSITE" id="PS50887"/>
    </source>
</evidence>
<evidence type="ECO:0000313" key="8">
    <source>
        <dbReference type="Proteomes" id="UP000006327"/>
    </source>
</evidence>
<feature type="domain" description="GGDEF" evidence="6">
    <location>
        <begin position="491"/>
        <end position="626"/>
    </location>
</feature>
<dbReference type="InterPro" id="IPR043128">
    <property type="entry name" value="Rev_trsase/Diguanyl_cyclase"/>
</dbReference>
<keyword evidence="5" id="KW-0472">Membrane</keyword>
<dbReference type="EC" id="2.7.7.65" evidence="2"/>
<dbReference type="InterPro" id="IPR029787">
    <property type="entry name" value="Nucleotide_cyclase"/>
</dbReference>
<comment type="caution">
    <text evidence="7">The sequence shown here is derived from an EMBL/GenBank/DDBJ whole genome shotgun (WGS) entry which is preliminary data.</text>
</comment>
<evidence type="ECO:0000256" key="5">
    <source>
        <dbReference type="SAM" id="Phobius"/>
    </source>
</evidence>
<dbReference type="GO" id="GO:0005886">
    <property type="term" value="C:plasma membrane"/>
    <property type="evidence" value="ECO:0007669"/>
    <property type="project" value="TreeGrafter"/>
</dbReference>
<dbReference type="Gene3D" id="3.30.70.270">
    <property type="match status" value="1"/>
</dbReference>
<dbReference type="OrthoDB" id="5289013at2"/>
<dbReference type="GO" id="GO:1902201">
    <property type="term" value="P:negative regulation of bacterial-type flagellum-dependent cell motility"/>
    <property type="evidence" value="ECO:0007669"/>
    <property type="project" value="TreeGrafter"/>
</dbReference>
<dbReference type="eggNOG" id="COG3706">
    <property type="taxonomic scope" value="Bacteria"/>
</dbReference>
<feature type="transmembrane region" description="Helical" evidence="5">
    <location>
        <begin position="286"/>
        <end position="306"/>
    </location>
</feature>
<dbReference type="RefSeq" id="WP_007625271.1">
    <property type="nucleotide sequence ID" value="NZ_BAEO01000065.1"/>
</dbReference>
<feature type="transmembrane region" description="Helical" evidence="5">
    <location>
        <begin position="370"/>
        <end position="391"/>
    </location>
</feature>
<proteinExistence type="predicted"/>
<dbReference type="AlphaFoldDB" id="K6ZEM0"/>
<feature type="transmembrane region" description="Helical" evidence="5">
    <location>
        <begin position="190"/>
        <end position="211"/>
    </location>
</feature>
<dbReference type="InterPro" id="IPR050469">
    <property type="entry name" value="Diguanylate_Cyclase"/>
</dbReference>
<evidence type="ECO:0000256" key="4">
    <source>
        <dbReference type="SAM" id="Coils"/>
    </source>
</evidence>
<keyword evidence="5" id="KW-1133">Transmembrane helix</keyword>
<dbReference type="InterPro" id="IPR011622">
    <property type="entry name" value="7TMR_DISM_rcpt_extracell_dom2"/>
</dbReference>
<feature type="transmembrane region" description="Helical" evidence="5">
    <location>
        <begin position="340"/>
        <end position="358"/>
    </location>
</feature>
<dbReference type="GO" id="GO:0043709">
    <property type="term" value="P:cell adhesion involved in single-species biofilm formation"/>
    <property type="evidence" value="ECO:0007669"/>
    <property type="project" value="TreeGrafter"/>
</dbReference>
<dbReference type="Gene3D" id="2.60.40.2380">
    <property type="match status" value="1"/>
</dbReference>
<comment type="catalytic activity">
    <reaction evidence="3">
        <text>2 GTP = 3',3'-c-di-GMP + 2 diphosphate</text>
        <dbReference type="Rhea" id="RHEA:24898"/>
        <dbReference type="ChEBI" id="CHEBI:33019"/>
        <dbReference type="ChEBI" id="CHEBI:37565"/>
        <dbReference type="ChEBI" id="CHEBI:58805"/>
        <dbReference type="EC" id="2.7.7.65"/>
    </reaction>
</comment>
<dbReference type="InterPro" id="IPR011623">
    <property type="entry name" value="7TMR_DISM_rcpt_extracell_dom1"/>
</dbReference>
<dbReference type="SUPFAM" id="SSF55073">
    <property type="entry name" value="Nucleotide cyclase"/>
    <property type="match status" value="1"/>
</dbReference>
<feature type="transmembrane region" description="Helical" evidence="5">
    <location>
        <begin position="14"/>
        <end position="34"/>
    </location>
</feature>
<evidence type="ECO:0000256" key="3">
    <source>
        <dbReference type="ARBA" id="ARBA00034247"/>
    </source>
</evidence>
<dbReference type="SMART" id="SM00267">
    <property type="entry name" value="GGDEF"/>
    <property type="match status" value="1"/>
</dbReference>
<feature type="transmembrane region" description="Helical" evidence="5">
    <location>
        <begin position="218"/>
        <end position="243"/>
    </location>
</feature>
<evidence type="ECO:0000256" key="1">
    <source>
        <dbReference type="ARBA" id="ARBA00001946"/>
    </source>
</evidence>
<dbReference type="PANTHER" id="PTHR45138">
    <property type="entry name" value="REGULATORY COMPONENTS OF SENSORY TRANSDUCTION SYSTEM"/>
    <property type="match status" value="1"/>
</dbReference>
<dbReference type="Proteomes" id="UP000006327">
    <property type="component" value="Unassembled WGS sequence"/>
</dbReference>
<feature type="transmembrane region" description="Helical" evidence="5">
    <location>
        <begin position="312"/>
        <end position="333"/>
    </location>
</feature>
<evidence type="ECO:0000313" key="7">
    <source>
        <dbReference type="EMBL" id="GAC21850.1"/>
    </source>
</evidence>
<reference evidence="7 8" key="1">
    <citation type="journal article" date="2017" name="Antonie Van Leeuwenhoek">
        <title>Rhizobium rhizosphaerae sp. nov., a novel species isolated from rice rhizosphere.</title>
        <authorList>
            <person name="Zhao J.J."/>
            <person name="Zhang J."/>
            <person name="Zhang R.J."/>
            <person name="Zhang C.W."/>
            <person name="Yin H.Q."/>
            <person name="Zhang X.X."/>
        </authorList>
    </citation>
    <scope>NUCLEOTIDE SEQUENCE [LARGE SCALE GENOMIC DNA]</scope>
    <source>
        <strain evidence="7 8">BSs20135</strain>
    </source>
</reference>
<dbReference type="Pfam" id="PF07696">
    <property type="entry name" value="7TMR-DISMED2"/>
    <property type="match status" value="1"/>
</dbReference>
<feature type="coiled-coil region" evidence="4">
    <location>
        <begin position="554"/>
        <end position="581"/>
    </location>
</feature>
<dbReference type="EMBL" id="BAEO01000065">
    <property type="protein sequence ID" value="GAC21850.1"/>
    <property type="molecule type" value="Genomic_DNA"/>
</dbReference>
<accession>K6ZEM0</accession>
<keyword evidence="5" id="KW-0812">Transmembrane</keyword>
<sequence>MPNNPLNVKLNKNWLLLIISIFCAAVIIAATSFFSPMRPNHTVVQDIEHLVDTKKQYSISNILSISDNVWQQQNQDLTSLDMSNELHWFKFTLNNLDPSQSWLLEIDYALLDSINLWFVQDNKVLAEYMVGDSLIFAQRAVDHENFLFPLPTNVQPVEVYLNAYSKGMMRLPLNIWQQQDYLGFASKNGLIMGGFLGLMLAMGLSNLLFFITTRSPTFLVYAGYVIFLALTLSTLQGIGYRYIWSNSPWFQQHAIGIFANLTVCLSIIFCDLLLNVRAYSTRLSKILKMSAFAFLLGLVISLFISLQVFIKVFLLMFCASGVLLLAVAIWLWVKGLAIAGYYTLAWAILIVSGFVLSLDALNIVNFNMPSYYLLMIGAAIETVLLALILAISHDQQRQTLLDTQAELLNQERQVQHAQKDMLALQENATEDLEYKVQERTLELEIALRELSETNRELQQKNTLDALTGIRNRSYFDKKYQAEVRRSRREQTQLSVVMMDIDHFKNVNDQYGHLVGDECIRAVAHTLEKALKRPSDDVCRYGGEEFALILPSTNLEGALTLVEQLRNEIEKTTIQAENVSVNITISAGIGTAIADLNQAEDIILALADRQLYAAKNAGRNNVQGSYLDAIQQ</sequence>
<feature type="coiled-coil region" evidence="4">
    <location>
        <begin position="400"/>
        <end position="463"/>
    </location>
</feature>
<dbReference type="PROSITE" id="PS50887">
    <property type="entry name" value="GGDEF"/>
    <property type="match status" value="1"/>
</dbReference>
<gene>
    <name evidence="7" type="ORF">GARC_4913</name>
</gene>
<name>K6ZEM0_9ALTE</name>
<dbReference type="GO" id="GO:0052621">
    <property type="term" value="F:diguanylate cyclase activity"/>
    <property type="evidence" value="ECO:0007669"/>
    <property type="project" value="UniProtKB-EC"/>
</dbReference>